<name>A0AAV4D937_9GAST</name>
<dbReference type="EMBL" id="BLXT01007620">
    <property type="protein sequence ID" value="GFO40580.1"/>
    <property type="molecule type" value="Genomic_DNA"/>
</dbReference>
<feature type="region of interest" description="Disordered" evidence="1">
    <location>
        <begin position="1"/>
        <end position="60"/>
    </location>
</feature>
<comment type="caution">
    <text evidence="2">The sequence shown here is derived from an EMBL/GenBank/DDBJ whole genome shotgun (WGS) entry which is preliminary data.</text>
</comment>
<keyword evidence="3" id="KW-1185">Reference proteome</keyword>
<organism evidence="2 3">
    <name type="scientific">Plakobranchus ocellatus</name>
    <dbReference type="NCBI Taxonomy" id="259542"/>
    <lineage>
        <taxon>Eukaryota</taxon>
        <taxon>Metazoa</taxon>
        <taxon>Spiralia</taxon>
        <taxon>Lophotrochozoa</taxon>
        <taxon>Mollusca</taxon>
        <taxon>Gastropoda</taxon>
        <taxon>Heterobranchia</taxon>
        <taxon>Euthyneura</taxon>
        <taxon>Panpulmonata</taxon>
        <taxon>Sacoglossa</taxon>
        <taxon>Placobranchoidea</taxon>
        <taxon>Plakobranchidae</taxon>
        <taxon>Plakobranchus</taxon>
    </lineage>
</organism>
<accession>A0AAV4D937</accession>
<dbReference type="Proteomes" id="UP000735302">
    <property type="component" value="Unassembled WGS sequence"/>
</dbReference>
<evidence type="ECO:0000313" key="2">
    <source>
        <dbReference type="EMBL" id="GFO40580.1"/>
    </source>
</evidence>
<sequence length="88" mass="9646">MHSFSGIKGSTSPKQKMGFGGPVDDEPALRSARIHLSKVRAPPPAPWPGGGSESLRSTRRQLLITTNETKLQIRSDNKRYVTASLVWC</sequence>
<dbReference type="AlphaFoldDB" id="A0AAV4D937"/>
<protein>
    <submittedName>
        <fullName evidence="2">Uncharacterized protein</fullName>
    </submittedName>
</protein>
<proteinExistence type="predicted"/>
<gene>
    <name evidence="2" type="ORF">PoB_006708500</name>
</gene>
<evidence type="ECO:0000256" key="1">
    <source>
        <dbReference type="SAM" id="MobiDB-lite"/>
    </source>
</evidence>
<reference evidence="2 3" key="1">
    <citation type="journal article" date="2021" name="Elife">
        <title>Chloroplast acquisition without the gene transfer in kleptoplastic sea slugs, Plakobranchus ocellatus.</title>
        <authorList>
            <person name="Maeda T."/>
            <person name="Takahashi S."/>
            <person name="Yoshida T."/>
            <person name="Shimamura S."/>
            <person name="Takaki Y."/>
            <person name="Nagai Y."/>
            <person name="Toyoda A."/>
            <person name="Suzuki Y."/>
            <person name="Arimoto A."/>
            <person name="Ishii H."/>
            <person name="Satoh N."/>
            <person name="Nishiyama T."/>
            <person name="Hasebe M."/>
            <person name="Maruyama T."/>
            <person name="Minagawa J."/>
            <person name="Obokata J."/>
            <person name="Shigenobu S."/>
        </authorList>
    </citation>
    <scope>NUCLEOTIDE SEQUENCE [LARGE SCALE GENOMIC DNA]</scope>
</reference>
<evidence type="ECO:0000313" key="3">
    <source>
        <dbReference type="Proteomes" id="UP000735302"/>
    </source>
</evidence>